<organism evidence="1 2">
    <name type="scientific">Polyangium jinanense</name>
    <dbReference type="NCBI Taxonomy" id="2829994"/>
    <lineage>
        <taxon>Bacteria</taxon>
        <taxon>Pseudomonadati</taxon>
        <taxon>Myxococcota</taxon>
        <taxon>Polyangia</taxon>
        <taxon>Polyangiales</taxon>
        <taxon>Polyangiaceae</taxon>
        <taxon>Polyangium</taxon>
    </lineage>
</organism>
<gene>
    <name evidence="1" type="ORF">KEG57_07690</name>
</gene>
<dbReference type="SUPFAM" id="SSF143011">
    <property type="entry name" value="RelE-like"/>
    <property type="match status" value="1"/>
</dbReference>
<proteinExistence type="predicted"/>
<evidence type="ECO:0000313" key="2">
    <source>
        <dbReference type="Proteomes" id="UP001151081"/>
    </source>
</evidence>
<dbReference type="RefSeq" id="WP_272417405.1">
    <property type="nucleotide sequence ID" value="NZ_JAGTJJ010000002.1"/>
</dbReference>
<evidence type="ECO:0000313" key="1">
    <source>
        <dbReference type="EMBL" id="MDC3980369.1"/>
    </source>
</evidence>
<comment type="caution">
    <text evidence="1">The sequence shown here is derived from an EMBL/GenBank/DDBJ whole genome shotgun (WGS) entry which is preliminary data.</text>
</comment>
<dbReference type="EMBL" id="JAGTJJ010000002">
    <property type="protein sequence ID" value="MDC3980369.1"/>
    <property type="molecule type" value="Genomic_DNA"/>
</dbReference>
<name>A0A9X3WY98_9BACT</name>
<reference evidence="1 2" key="1">
    <citation type="submission" date="2021-04" db="EMBL/GenBank/DDBJ databases">
        <title>Genome analysis of Polyangium sp.</title>
        <authorList>
            <person name="Li Y."/>
            <person name="Wang J."/>
        </authorList>
    </citation>
    <scope>NUCLEOTIDE SEQUENCE [LARGE SCALE GENOMIC DNA]</scope>
    <source>
        <strain evidence="1 2">SDU14</strain>
    </source>
</reference>
<accession>A0A9X3WY98</accession>
<dbReference type="InterPro" id="IPR035093">
    <property type="entry name" value="RelE/ParE_toxin_dom_sf"/>
</dbReference>
<dbReference type="Gene3D" id="3.30.2310.20">
    <property type="entry name" value="RelE-like"/>
    <property type="match status" value="1"/>
</dbReference>
<sequence length="88" mass="9821">MAKKITLRMAALRAAATLADFWPPKTGPERCHKLTADLAGTFSMDVKQPYRLLFVPLDLPPGPLPVDERELWQLIRAIEIVGIEDTHG</sequence>
<keyword evidence="2" id="KW-1185">Reference proteome</keyword>
<dbReference type="AlphaFoldDB" id="A0A9X3WY98"/>
<dbReference type="Proteomes" id="UP001151081">
    <property type="component" value="Unassembled WGS sequence"/>
</dbReference>
<protein>
    <submittedName>
        <fullName evidence="1">Uncharacterized protein</fullName>
    </submittedName>
</protein>